<dbReference type="STRING" id="646529.Desaci_2680"/>
<dbReference type="AlphaFoldDB" id="I4D738"/>
<dbReference type="eggNOG" id="COG0745">
    <property type="taxonomic scope" value="Bacteria"/>
</dbReference>
<dbReference type="CDD" id="cd00156">
    <property type="entry name" value="REC"/>
    <property type="match status" value="1"/>
</dbReference>
<dbReference type="SUPFAM" id="SSF56059">
    <property type="entry name" value="Glutathione synthetase ATP-binding domain-like"/>
    <property type="match status" value="1"/>
</dbReference>
<dbReference type="Gene3D" id="3.40.50.2300">
    <property type="match status" value="1"/>
</dbReference>
<dbReference type="InterPro" id="IPR013815">
    <property type="entry name" value="ATP_grasp_subdomain_1"/>
</dbReference>
<keyword evidence="2" id="KW-0808">Transferase</keyword>
<accession>I4D738</accession>
<proteinExistence type="predicted"/>
<dbReference type="SUPFAM" id="SSF52172">
    <property type="entry name" value="CheY-like"/>
    <property type="match status" value="1"/>
</dbReference>
<dbReference type="KEGG" id="dai:Desaci_2680"/>
<dbReference type="eggNOG" id="COG0574">
    <property type="taxonomic scope" value="Bacteria"/>
</dbReference>
<dbReference type="EMBL" id="CP003639">
    <property type="protein sequence ID" value="AFM41612.1"/>
    <property type="molecule type" value="Genomic_DNA"/>
</dbReference>
<protein>
    <submittedName>
        <fullName evidence="2">Phosphoenolpyruvate synthase/pyruvate phosphate dikinase</fullName>
    </submittedName>
</protein>
<dbReference type="OrthoDB" id="9812167at2"/>
<dbReference type="Gene3D" id="3.30.1490.20">
    <property type="entry name" value="ATP-grasp fold, A domain"/>
    <property type="match status" value="1"/>
</dbReference>
<keyword evidence="3" id="KW-1185">Reference proteome</keyword>
<dbReference type="Pfam" id="PF01326">
    <property type="entry name" value="PPDK_N"/>
    <property type="match status" value="1"/>
</dbReference>
<dbReference type="HOGENOM" id="CLU_012339_0_0_9"/>
<keyword evidence="2" id="KW-0418">Kinase</keyword>
<dbReference type="InterPro" id="IPR011006">
    <property type="entry name" value="CheY-like_superfamily"/>
</dbReference>
<keyword evidence="2" id="KW-0670">Pyruvate</keyword>
<evidence type="ECO:0000259" key="1">
    <source>
        <dbReference type="Pfam" id="PF01326"/>
    </source>
</evidence>
<dbReference type="RefSeq" id="WP_014827608.1">
    <property type="nucleotide sequence ID" value="NC_018068.1"/>
</dbReference>
<dbReference type="GO" id="GO:0005524">
    <property type="term" value="F:ATP binding"/>
    <property type="evidence" value="ECO:0007669"/>
    <property type="project" value="InterPro"/>
</dbReference>
<evidence type="ECO:0000313" key="3">
    <source>
        <dbReference type="Proteomes" id="UP000002892"/>
    </source>
</evidence>
<feature type="domain" description="Pyruvate phosphate dikinase AMP/ATP-binding" evidence="1">
    <location>
        <begin position="429"/>
        <end position="801"/>
    </location>
</feature>
<dbReference type="GO" id="GO:0016301">
    <property type="term" value="F:kinase activity"/>
    <property type="evidence" value="ECO:0007669"/>
    <property type="project" value="UniProtKB-KW"/>
</dbReference>
<organism evidence="2 3">
    <name type="scientific">Desulfosporosinus acidiphilus (strain DSM 22704 / JCM 16185 / SJ4)</name>
    <dbReference type="NCBI Taxonomy" id="646529"/>
    <lineage>
        <taxon>Bacteria</taxon>
        <taxon>Bacillati</taxon>
        <taxon>Bacillota</taxon>
        <taxon>Clostridia</taxon>
        <taxon>Eubacteriales</taxon>
        <taxon>Desulfitobacteriaceae</taxon>
        <taxon>Desulfosporosinus</taxon>
    </lineage>
</organism>
<dbReference type="InterPro" id="IPR002192">
    <property type="entry name" value="PPDK_AMP/ATP-bd"/>
</dbReference>
<evidence type="ECO:0000313" key="2">
    <source>
        <dbReference type="EMBL" id="AFM41612.1"/>
    </source>
</evidence>
<gene>
    <name evidence="2" type="ordered locus">Desaci_2680</name>
</gene>
<name>I4D738_DESAJ</name>
<dbReference type="Proteomes" id="UP000002892">
    <property type="component" value="Chromosome"/>
</dbReference>
<reference evidence="2 3" key="1">
    <citation type="journal article" date="2012" name="J. Bacteriol.">
        <title>Complete genome sequences of Desulfosporosinus orientis DSM765T, Desulfosporosinus youngiae DSM17734T, Desulfosporosinus meridiei DSM13257T, and Desulfosporosinus acidiphilus DSM22704T.</title>
        <authorList>
            <person name="Pester M."/>
            <person name="Brambilla E."/>
            <person name="Alazard D."/>
            <person name="Rattei T."/>
            <person name="Weinmaier T."/>
            <person name="Han J."/>
            <person name="Lucas S."/>
            <person name="Lapidus A."/>
            <person name="Cheng J.F."/>
            <person name="Goodwin L."/>
            <person name="Pitluck S."/>
            <person name="Peters L."/>
            <person name="Ovchinnikova G."/>
            <person name="Teshima H."/>
            <person name="Detter J.C."/>
            <person name="Han C.S."/>
            <person name="Tapia R."/>
            <person name="Land M.L."/>
            <person name="Hauser L."/>
            <person name="Kyrpides N.C."/>
            <person name="Ivanova N.N."/>
            <person name="Pagani I."/>
            <person name="Huntmann M."/>
            <person name="Wei C.L."/>
            <person name="Davenport K.W."/>
            <person name="Daligault H."/>
            <person name="Chain P.S."/>
            <person name="Chen A."/>
            <person name="Mavromatis K."/>
            <person name="Markowitz V."/>
            <person name="Szeto E."/>
            <person name="Mikhailova N."/>
            <person name="Pati A."/>
            <person name="Wagner M."/>
            <person name="Woyke T."/>
            <person name="Ollivier B."/>
            <person name="Klenk H.P."/>
            <person name="Spring S."/>
            <person name="Loy A."/>
        </authorList>
    </citation>
    <scope>NUCLEOTIDE SEQUENCE [LARGE SCALE GENOMIC DNA]</scope>
    <source>
        <strain evidence="3">DSM 22704 / JCM 16185 / SJ4</strain>
    </source>
</reference>
<sequence>MDTSNFYKTQFSGFHDLMKFRVREILLVSSPYDAFVLEEDGRLSEKIFGEYLDNNLQFVPRISRVSSAEEAFSEMKERTYDLIMTMARIRDMNPLEFGKRIKETYPGKPVVMLTYDTLNYELLKEIRETKTIDKIFYWSGNNTILLAIIKYVEDLGNLESDCREGVQAILVVEDSPWAYSQFLPIIYTEIMKQTSYLISKGINNLHRLLRMRARPKILLAETYEEAVEFFSKYRYNLLGVISDMGYPKEGQNNPQAGLLLAKKIKEEIPYLPFLVQSSELENEDGVQGIGINFLNKNSPSMLLELSTYIKENYGFGDFLFRKQDGSIIARASIIDEFEEIIRILPQESLLFHACRYDFSKWFKARTEFECAEQIRRVDVSDFRSPEELREYILHVIQMYFKRIQEGVITDFEHSKMDMDNSLLKLGSGSLGGKGRGVAFFNSILSQTEVFKKYDNIRVKTPQSFVICSDVFEEFLEINSLQEMAMVTEAEETIAQRFLNAELPLKITNELRILIDKINYPLAVRSSSILEDSQMLPFAGIYNTFMLPNNHQDPEIRLYQLLNAIKLVYSSVYYQSPKRYIKNADLRIEEEKMAILIQQIVGEVHRDAFYPVMSGVAQSYNFYPISYMRPEHGIVSLALGLGKAVVDGEKAYRFCPAYPKMNPDFASAEDSLKKSQNQFYGLMLTNPAIEISQDTGCTLGTYTLDRAERDGTLNFVGSTYSKENDTLCDTLTISGPRVVSFAPVLKFGLFPLADIIKELFVLGRNAFGTDIEIEFAVNIPTDRKKEIEFYFLQIRPLVSGRELQEVMLNEYAKDRVLCKSSHTIGNGVFETIYDIIFVDPDTFDRGKTRIIGQEIGELNQYLYNESRNYLLLGFGRLGSSDPWLGIPLIWSQISQAKVVVESDWGTLQAEPSLGSHFHHNLISLRMGYLHISDANESEFVDWEWLKGLPVLKQTDYVRLVRLHQPLTVKIDGHGCQGVILKTN</sequence>